<dbReference type="AlphaFoldDB" id="A0A7Z7VLR0"/>
<comment type="caution">
    <text evidence="1">The sequence shown here is derived from an EMBL/GenBank/DDBJ whole genome shotgun (WGS) entry which is preliminary data.</text>
</comment>
<evidence type="ECO:0000313" key="2">
    <source>
        <dbReference type="Proteomes" id="UP000294145"/>
    </source>
</evidence>
<dbReference type="Proteomes" id="UP000294145">
    <property type="component" value="Unassembled WGS sequence"/>
</dbReference>
<sequence>MSPGFEERDPLLMQVEIVFPKHISSVHEAISFVLEPTGYKLPSEMEHIDDSLVIVGVQKLPVSQKKIRGSVVDVLRALAGPNFIVVRDDVRRLVVLDYLGRE</sequence>
<evidence type="ECO:0000313" key="1">
    <source>
        <dbReference type="EMBL" id="TBM41393.1"/>
    </source>
</evidence>
<proteinExistence type="predicted"/>
<protein>
    <submittedName>
        <fullName evidence="1">Uncharacterized protein</fullName>
    </submittedName>
</protein>
<dbReference type="RefSeq" id="WP_154813836.1">
    <property type="nucleotide sequence ID" value="NZ_QEDI01000035.1"/>
</dbReference>
<name>A0A7Z7VLR0_VIBCL</name>
<organism evidence="1 2">
    <name type="scientific">Vibrio cholerae</name>
    <dbReference type="NCBI Taxonomy" id="666"/>
    <lineage>
        <taxon>Bacteria</taxon>
        <taxon>Pseudomonadati</taxon>
        <taxon>Pseudomonadota</taxon>
        <taxon>Gammaproteobacteria</taxon>
        <taxon>Vibrionales</taxon>
        <taxon>Vibrionaceae</taxon>
        <taxon>Vibrio</taxon>
    </lineage>
</organism>
<accession>A0A7Z7VLR0</accession>
<dbReference type="EMBL" id="SISP01000020">
    <property type="protein sequence ID" value="TBM41393.1"/>
    <property type="molecule type" value="Genomic_DNA"/>
</dbReference>
<reference evidence="1 2" key="1">
    <citation type="submission" date="2019-02" db="EMBL/GenBank/DDBJ databases">
        <title>Genomic plasticity associated with the antimicrobial resistance in Vibrio cholerae.</title>
        <authorList>
            <person name="Verma J."/>
            <person name="Bag S."/>
            <person name="Saha B."/>
            <person name="Kumar P."/>
            <person name="Ghosh T.S."/>
            <person name="Dayal M."/>
            <person name="Senapati T."/>
            <person name="Mehra S."/>
            <person name="Dey P."/>
            <person name="Desigamani A."/>
            <person name="Kumar D."/>
            <person name="Rana P."/>
            <person name="Kumar B."/>
            <person name="Maiti T.K."/>
            <person name="Sharma N.C."/>
            <person name="Bhadra R.K."/>
            <person name="Mutreja A."/>
            <person name="Nair G.B."/>
            <person name="Ramamurthy T."/>
            <person name="Das B."/>
        </authorList>
    </citation>
    <scope>NUCLEOTIDE SEQUENCE [LARGE SCALE GENOMIC DNA]</scope>
    <source>
        <strain evidence="1 2">IDH06781</strain>
    </source>
</reference>
<gene>
    <name evidence="1" type="ORF">EYB64_12520</name>
</gene>